<keyword evidence="1" id="KW-0812">Transmembrane</keyword>
<keyword evidence="1" id="KW-0472">Membrane</keyword>
<dbReference type="EMBL" id="LZRT01000130">
    <property type="protein sequence ID" value="OUM84406.1"/>
    <property type="molecule type" value="Genomic_DNA"/>
</dbReference>
<accession>A0A1Y3PE73</accession>
<dbReference type="Pfam" id="PF04402">
    <property type="entry name" value="SIMPL"/>
    <property type="match status" value="1"/>
</dbReference>
<name>A0A1Y3PE73_9BACI</name>
<feature type="transmembrane region" description="Helical" evidence="1">
    <location>
        <begin position="12"/>
        <end position="30"/>
    </location>
</feature>
<sequence>MDERFKIRWPVLFLGILAMFLASLSLTGLWSGKRDVSHVEAAEEQLLDQPFIRVIGTGKVTAVPDEAVFTIGVRTRASSADQAVKENARKMQAVIEALKKQGIAPADIQTQGYEIQQEFDYPKEGNPRPNGYAAVNRLKVVVRQADRVGAVIDAATRAGANEAGGVLFRMSGEKEKVVAQQALEKALSQAGAKAQLLAERAGGKLGKVLAVDEEPGQKPPVVYREMAKYEMAQQPASDAATPVPAGELEYETQIRVVYQLR</sequence>
<organism evidence="2 3">
    <name type="scientific">Bacillus thermozeamaize</name>
    <dbReference type="NCBI Taxonomy" id="230954"/>
    <lineage>
        <taxon>Bacteria</taxon>
        <taxon>Bacillati</taxon>
        <taxon>Bacillota</taxon>
        <taxon>Bacilli</taxon>
        <taxon>Bacillales</taxon>
        <taxon>Bacillaceae</taxon>
        <taxon>Bacillus</taxon>
    </lineage>
</organism>
<dbReference type="Gene3D" id="3.30.110.170">
    <property type="entry name" value="Protein of unknown function (DUF541), domain 1"/>
    <property type="match status" value="1"/>
</dbReference>
<evidence type="ECO:0000313" key="3">
    <source>
        <dbReference type="Proteomes" id="UP000196475"/>
    </source>
</evidence>
<evidence type="ECO:0000256" key="1">
    <source>
        <dbReference type="SAM" id="Phobius"/>
    </source>
</evidence>
<comment type="caution">
    <text evidence="2">The sequence shown here is derived from an EMBL/GenBank/DDBJ whole genome shotgun (WGS) entry which is preliminary data.</text>
</comment>
<gene>
    <name evidence="2" type="ORF">BAA01_00870</name>
</gene>
<dbReference type="Gene3D" id="3.30.70.2970">
    <property type="entry name" value="Protein of unknown function (DUF541), domain 2"/>
    <property type="match status" value="1"/>
</dbReference>
<dbReference type="GO" id="GO:0006974">
    <property type="term" value="P:DNA damage response"/>
    <property type="evidence" value="ECO:0007669"/>
    <property type="project" value="TreeGrafter"/>
</dbReference>
<reference evidence="3" key="1">
    <citation type="submission" date="2016-06" db="EMBL/GenBank/DDBJ databases">
        <authorList>
            <person name="Nascimento L."/>
            <person name="Pereira R.V."/>
            <person name="Martins L.F."/>
            <person name="Quaggio R.B."/>
            <person name="Silva A.M."/>
            <person name="Setubal J.C."/>
        </authorList>
    </citation>
    <scope>NUCLEOTIDE SEQUENCE [LARGE SCALE GENOMIC DNA]</scope>
</reference>
<dbReference type="InterPro" id="IPR052022">
    <property type="entry name" value="26kDa_periplasmic_antigen"/>
</dbReference>
<keyword evidence="1" id="KW-1133">Transmembrane helix</keyword>
<dbReference type="Proteomes" id="UP000196475">
    <property type="component" value="Unassembled WGS sequence"/>
</dbReference>
<dbReference type="InterPro" id="IPR007497">
    <property type="entry name" value="SIMPL/DUF541"/>
</dbReference>
<proteinExistence type="predicted"/>
<evidence type="ECO:0000313" key="2">
    <source>
        <dbReference type="EMBL" id="OUM84406.1"/>
    </source>
</evidence>
<dbReference type="AlphaFoldDB" id="A0A1Y3PE73"/>
<protein>
    <recommendedName>
        <fullName evidence="4">SIMPL domain-containing protein</fullName>
    </recommendedName>
</protein>
<dbReference type="PANTHER" id="PTHR34387:SF1">
    <property type="entry name" value="PERIPLASMIC IMMUNOGENIC PROTEIN"/>
    <property type="match status" value="1"/>
</dbReference>
<dbReference type="PANTHER" id="PTHR34387">
    <property type="entry name" value="SLR1258 PROTEIN"/>
    <property type="match status" value="1"/>
</dbReference>
<evidence type="ECO:0008006" key="4">
    <source>
        <dbReference type="Google" id="ProtNLM"/>
    </source>
</evidence>